<dbReference type="GO" id="GO:0016020">
    <property type="term" value="C:membrane"/>
    <property type="evidence" value="ECO:0007669"/>
    <property type="project" value="InterPro"/>
</dbReference>
<dbReference type="Pfam" id="PF04750">
    <property type="entry name" value="Far-17a_AIG1"/>
    <property type="match status" value="1"/>
</dbReference>
<sequence>MSSRLSKRYLDQRPVPESTPRTPLSILLHVVALASHVNSFRLLFKPSPVSEFMNQQKGGQWGYLTILSLAVSLLTFVAALLKDAFPSHKGLDRLKTSLSVIAVPVEGLVSVLYWTMQAIDPSLLTPENAIFKIPIFLDLSIHAFPAIFLWTDFLVFSPRMSKNANPLLISTVATIAYTLWMEYTSYHNHRFPYPFLDTMKPLSRVIFYAFMVPVLLGLFYLSNAVHDGIRGKDGRTQAPVAAKAQKKLDDKVQ</sequence>
<proteinExistence type="predicted"/>
<evidence type="ECO:0000256" key="2">
    <source>
        <dbReference type="ARBA" id="ARBA00022692"/>
    </source>
</evidence>
<gene>
    <name evidence="7" type="ORF">BCR35DRAFT_306791</name>
</gene>
<feature type="region of interest" description="Disordered" evidence="5">
    <location>
        <begin position="233"/>
        <end position="253"/>
    </location>
</feature>
<dbReference type="PANTHER" id="PTHR10989">
    <property type="entry name" value="ANDROGEN-INDUCED PROTEIN 1-RELATED"/>
    <property type="match status" value="1"/>
</dbReference>
<dbReference type="AlphaFoldDB" id="A0A1Y2ERV0"/>
<dbReference type="PANTHER" id="PTHR10989:SF16">
    <property type="entry name" value="AT02829P-RELATED"/>
    <property type="match status" value="1"/>
</dbReference>
<dbReference type="FunCoup" id="A0A1Y2ERV0">
    <property type="interactions" value="124"/>
</dbReference>
<evidence type="ECO:0000256" key="4">
    <source>
        <dbReference type="ARBA" id="ARBA00023136"/>
    </source>
</evidence>
<evidence type="ECO:0000256" key="5">
    <source>
        <dbReference type="SAM" id="MobiDB-lite"/>
    </source>
</evidence>
<evidence type="ECO:0000256" key="6">
    <source>
        <dbReference type="SAM" id="Phobius"/>
    </source>
</evidence>
<keyword evidence="2 6" id="KW-0812">Transmembrane</keyword>
<keyword evidence="4 6" id="KW-0472">Membrane</keyword>
<evidence type="ECO:0000313" key="7">
    <source>
        <dbReference type="EMBL" id="ORY74321.1"/>
    </source>
</evidence>
<evidence type="ECO:0000256" key="3">
    <source>
        <dbReference type="ARBA" id="ARBA00022989"/>
    </source>
</evidence>
<keyword evidence="8" id="KW-1185">Reference proteome</keyword>
<dbReference type="OrthoDB" id="1898221at2759"/>
<dbReference type="GO" id="GO:0012505">
    <property type="term" value="C:endomembrane system"/>
    <property type="evidence" value="ECO:0007669"/>
    <property type="project" value="UniProtKB-SubCell"/>
</dbReference>
<dbReference type="InParanoid" id="A0A1Y2ERV0"/>
<organism evidence="7 8">
    <name type="scientific">Leucosporidium creatinivorum</name>
    <dbReference type="NCBI Taxonomy" id="106004"/>
    <lineage>
        <taxon>Eukaryota</taxon>
        <taxon>Fungi</taxon>
        <taxon>Dikarya</taxon>
        <taxon>Basidiomycota</taxon>
        <taxon>Pucciniomycotina</taxon>
        <taxon>Microbotryomycetes</taxon>
        <taxon>Leucosporidiales</taxon>
        <taxon>Leucosporidium</taxon>
    </lineage>
</organism>
<reference evidence="7 8" key="1">
    <citation type="submission" date="2016-07" db="EMBL/GenBank/DDBJ databases">
        <title>Pervasive Adenine N6-methylation of Active Genes in Fungi.</title>
        <authorList>
            <consortium name="DOE Joint Genome Institute"/>
            <person name="Mondo S.J."/>
            <person name="Dannebaum R.O."/>
            <person name="Kuo R.C."/>
            <person name="Labutti K."/>
            <person name="Haridas S."/>
            <person name="Kuo A."/>
            <person name="Salamov A."/>
            <person name="Ahrendt S.R."/>
            <person name="Lipzen A."/>
            <person name="Sullivan W."/>
            <person name="Andreopoulos W.B."/>
            <person name="Clum A."/>
            <person name="Lindquist E."/>
            <person name="Daum C."/>
            <person name="Ramamoorthy G.K."/>
            <person name="Gryganskyi A."/>
            <person name="Culley D."/>
            <person name="Magnuson J.K."/>
            <person name="James T.Y."/>
            <person name="O'Malley M.A."/>
            <person name="Stajich J.E."/>
            <person name="Spatafora J.W."/>
            <person name="Visel A."/>
            <person name="Grigoriev I.V."/>
        </authorList>
    </citation>
    <scope>NUCLEOTIDE SEQUENCE [LARGE SCALE GENOMIC DNA]</scope>
    <source>
        <strain evidence="7 8">62-1032</strain>
    </source>
</reference>
<name>A0A1Y2ERV0_9BASI</name>
<feature type="transmembrane region" description="Helical" evidence="6">
    <location>
        <begin position="167"/>
        <end position="186"/>
    </location>
</feature>
<feature type="transmembrane region" description="Helical" evidence="6">
    <location>
        <begin position="93"/>
        <end position="115"/>
    </location>
</feature>
<accession>A0A1Y2ERV0</accession>
<dbReference type="InterPro" id="IPR006838">
    <property type="entry name" value="ADTRP_AIG1"/>
</dbReference>
<protein>
    <submittedName>
        <fullName evidence="7">Membrane protein</fullName>
    </submittedName>
</protein>
<feature type="transmembrane region" description="Helical" evidence="6">
    <location>
        <begin position="135"/>
        <end position="155"/>
    </location>
</feature>
<comment type="caution">
    <text evidence="7">The sequence shown here is derived from an EMBL/GenBank/DDBJ whole genome shotgun (WGS) entry which is preliminary data.</text>
</comment>
<comment type="subcellular location">
    <subcellularLocation>
        <location evidence="1">Endomembrane system</location>
        <topology evidence="1">Multi-pass membrane protein</topology>
    </subcellularLocation>
</comment>
<dbReference type="Proteomes" id="UP000193467">
    <property type="component" value="Unassembled WGS sequence"/>
</dbReference>
<dbReference type="EMBL" id="MCGR01000042">
    <property type="protein sequence ID" value="ORY74321.1"/>
    <property type="molecule type" value="Genomic_DNA"/>
</dbReference>
<feature type="transmembrane region" description="Helical" evidence="6">
    <location>
        <begin position="60"/>
        <end position="81"/>
    </location>
</feature>
<feature type="transmembrane region" description="Helical" evidence="6">
    <location>
        <begin position="21"/>
        <end position="40"/>
    </location>
</feature>
<feature type="transmembrane region" description="Helical" evidence="6">
    <location>
        <begin position="206"/>
        <end position="225"/>
    </location>
</feature>
<keyword evidence="3 6" id="KW-1133">Transmembrane helix</keyword>
<evidence type="ECO:0000313" key="8">
    <source>
        <dbReference type="Proteomes" id="UP000193467"/>
    </source>
</evidence>
<evidence type="ECO:0000256" key="1">
    <source>
        <dbReference type="ARBA" id="ARBA00004127"/>
    </source>
</evidence>